<dbReference type="RefSeq" id="WP_309048038.1">
    <property type="nucleotide sequence ID" value="NZ_JAVIGA010000023.1"/>
</dbReference>
<protein>
    <submittedName>
        <fullName evidence="1">Uncharacterized protein</fullName>
    </submittedName>
</protein>
<comment type="caution">
    <text evidence="1">The sequence shown here is derived from an EMBL/GenBank/DDBJ whole genome shotgun (WGS) entry which is preliminary data.</text>
</comment>
<dbReference type="Proteomes" id="UP001224622">
    <property type="component" value="Unassembled WGS sequence"/>
</dbReference>
<reference evidence="1" key="1">
    <citation type="submission" date="2023-08" db="EMBL/GenBank/DDBJ databases">
        <title>The Comparative Genomic Analysis of Yersiniaceae from Polar Regions.</title>
        <authorList>
            <person name="Goncharov A."/>
            <person name="Aslanov B."/>
            <person name="Kolodzhieva V."/>
            <person name="Azarov D."/>
            <person name="Mochov A."/>
            <person name="Lebedeva E."/>
        </authorList>
    </citation>
    <scope>NUCLEOTIDE SEQUENCE</scope>
    <source>
        <strain evidence="1">Vf</strain>
    </source>
</reference>
<organism evidence="1 2">
    <name type="scientific">Serratia fonticola</name>
    <dbReference type="NCBI Taxonomy" id="47917"/>
    <lineage>
        <taxon>Bacteria</taxon>
        <taxon>Pseudomonadati</taxon>
        <taxon>Pseudomonadota</taxon>
        <taxon>Gammaproteobacteria</taxon>
        <taxon>Enterobacterales</taxon>
        <taxon>Yersiniaceae</taxon>
        <taxon>Serratia</taxon>
    </lineage>
</organism>
<accession>A0AAJ1YF59</accession>
<evidence type="ECO:0000313" key="1">
    <source>
        <dbReference type="EMBL" id="MDQ9128506.1"/>
    </source>
</evidence>
<dbReference type="AlphaFoldDB" id="A0AAJ1YF59"/>
<evidence type="ECO:0000313" key="2">
    <source>
        <dbReference type="Proteomes" id="UP001224622"/>
    </source>
</evidence>
<proteinExistence type="predicted"/>
<name>A0AAJ1YF59_SERFO</name>
<gene>
    <name evidence="1" type="ORF">RDT67_18985</name>
</gene>
<dbReference type="EMBL" id="JAVIGA010000023">
    <property type="protein sequence ID" value="MDQ9128506.1"/>
    <property type="molecule type" value="Genomic_DNA"/>
</dbReference>
<sequence length="67" mass="7180">MNTPGTTERRDVLSALQLYRGAVNALATGQLQPLTWPLDIRPKPSGPKPAFYAGFGEACPACFCRAS</sequence>